<accession>A0ABT4DFI0</accession>
<dbReference type="Proteomes" id="UP001144612">
    <property type="component" value="Unassembled WGS sequence"/>
</dbReference>
<keyword evidence="2 3" id="KW-0472">Membrane</keyword>
<evidence type="ECO:0000256" key="1">
    <source>
        <dbReference type="ARBA" id="ARBA00005278"/>
    </source>
</evidence>
<keyword evidence="3" id="KW-0812">Transmembrane</keyword>
<evidence type="ECO:0000256" key="2">
    <source>
        <dbReference type="ARBA" id="ARBA00023136"/>
    </source>
</evidence>
<comment type="similarity">
    <text evidence="1">Belongs to the GerABKA family.</text>
</comment>
<name>A0ABT4DFI0_9CLOT</name>
<evidence type="ECO:0000313" key="4">
    <source>
        <dbReference type="EMBL" id="MCY6959866.1"/>
    </source>
</evidence>
<keyword evidence="5" id="KW-1185">Reference proteome</keyword>
<dbReference type="PANTHER" id="PTHR22550">
    <property type="entry name" value="SPORE GERMINATION PROTEIN"/>
    <property type="match status" value="1"/>
</dbReference>
<feature type="transmembrane region" description="Helical" evidence="3">
    <location>
        <begin position="326"/>
        <end position="348"/>
    </location>
</feature>
<feature type="transmembrane region" description="Helical" evidence="3">
    <location>
        <begin position="424"/>
        <end position="442"/>
    </location>
</feature>
<keyword evidence="3" id="KW-1133">Transmembrane helix</keyword>
<dbReference type="InterPro" id="IPR004995">
    <property type="entry name" value="Spore_Ger"/>
</dbReference>
<evidence type="ECO:0000313" key="5">
    <source>
        <dbReference type="Proteomes" id="UP001144612"/>
    </source>
</evidence>
<sequence length="536" mass="60480">MLKRLLTKMKYKNLNKMHNSLNNSSRIKAVNQIEPIPESMIQIKEKLNQVFSDTNDFITREITLCNKFNTTILVIYIDGMVNIELLDENILKPLMNEKVDSYFQQEFTSKDSNINILKKNVLTCSQIEEIKDFKQIINKILEGNVILYVDGTTVALSINLIEVKSRDISEPLTDPVIRGPREGFTELLSTNKVMIRRIIRNPNLKFEDITLGQQTNTTITICYIKGITNEQIIETLRKRLKNIDTDAILESGYLEEFIEDAPFSVFPTVGAYEKPDVICGKILEGRVAILCDGSPFVLTVPYLLIESIQTSEDYYIKPIVATFYRIIRIIGLFISINLPAMYLALISFHQEVIPFKLLLTIISSRQKVPYSAFTESFLMLLTFEILRESGIRMPRPAGSTVSLVGALVLGQSAVQAGLVSTPMVIVTAITAIGGFMSGSLLGAIPIIRLILLIVSNFTGLLGIMVVNIMILIHLSSIRSFDVPYLSPFSSFSGTELKDTVVRLPLWAMITRPRSLTWGKMNNVKYRTKNNFPKKEE</sequence>
<dbReference type="EMBL" id="JAPQFJ010000017">
    <property type="protein sequence ID" value="MCY6959866.1"/>
    <property type="molecule type" value="Genomic_DNA"/>
</dbReference>
<comment type="caution">
    <text evidence="4">The sequence shown here is derived from an EMBL/GenBank/DDBJ whole genome shotgun (WGS) entry which is preliminary data.</text>
</comment>
<feature type="transmembrane region" description="Helical" evidence="3">
    <location>
        <begin position="398"/>
        <end position="418"/>
    </location>
</feature>
<dbReference type="Pfam" id="PF03323">
    <property type="entry name" value="GerA"/>
    <property type="match status" value="1"/>
</dbReference>
<dbReference type="PANTHER" id="PTHR22550:SF5">
    <property type="entry name" value="LEUCINE ZIPPER PROTEIN 4"/>
    <property type="match status" value="1"/>
</dbReference>
<dbReference type="RefSeq" id="WP_268062303.1">
    <property type="nucleotide sequence ID" value="NZ_JAPQFJ010000017.1"/>
</dbReference>
<feature type="transmembrane region" description="Helical" evidence="3">
    <location>
        <begin position="449"/>
        <end position="474"/>
    </location>
</feature>
<proteinExistence type="inferred from homology"/>
<dbReference type="InterPro" id="IPR050768">
    <property type="entry name" value="UPF0353/GerABKA_families"/>
</dbReference>
<reference evidence="4" key="1">
    <citation type="submission" date="2022-12" db="EMBL/GenBank/DDBJ databases">
        <title>Clostridium sp. nov., isolated from industrial wastewater.</title>
        <authorList>
            <person name="Jiayan W."/>
        </authorList>
    </citation>
    <scope>NUCLEOTIDE SEQUENCE</scope>
    <source>
        <strain evidence="4">ZC22-4</strain>
    </source>
</reference>
<gene>
    <name evidence="4" type="ORF">OW729_14690</name>
</gene>
<dbReference type="PIRSF" id="PIRSF005690">
    <property type="entry name" value="GerBA"/>
    <property type="match status" value="1"/>
</dbReference>
<evidence type="ECO:0000256" key="3">
    <source>
        <dbReference type="SAM" id="Phobius"/>
    </source>
</evidence>
<protein>
    <submittedName>
        <fullName evidence="4">Spore germination protein</fullName>
    </submittedName>
</protein>
<organism evidence="4 5">
    <name type="scientific">Clostridium brassicae</name>
    <dbReference type="NCBI Taxonomy" id="2999072"/>
    <lineage>
        <taxon>Bacteria</taxon>
        <taxon>Bacillati</taxon>
        <taxon>Bacillota</taxon>
        <taxon>Clostridia</taxon>
        <taxon>Eubacteriales</taxon>
        <taxon>Clostridiaceae</taxon>
        <taxon>Clostridium</taxon>
    </lineage>
</organism>